<dbReference type="SUPFAM" id="SSF46894">
    <property type="entry name" value="C-terminal effector domain of the bipartite response regulators"/>
    <property type="match status" value="1"/>
</dbReference>
<keyword evidence="3" id="KW-0804">Transcription</keyword>
<proteinExistence type="predicted"/>
<sequence length="876" mass="93986">MGLEKDGAAASRPPRLVMLPSKIACPGVAGGTVRRVAVADALEGVAGAALTTVVAPAGFGKTTAVAQWVAETPLAVAWCSLDEDDADPARFWAVVCSAVLSVAGDLGIPDNFLDVPWADQAASHAALAELIVALAAHEGDLAVVLEDIHAVQGSLTSGDSLSYFIRHLPPNIHVVATSRMPLRIPLAKLRMQGKLLEIGESLLRFTADEESELFSSGGAHLDEAALARMRETTGGWPAASRLLAMCCEGAGVAAAEQAIERARENVGEYLLEEVVSSVDADLLDFMVNTSVVDSFDADLAAAITGESADGVRRLIDEMAASGLFVQRLPREGRSDWFRYHAMLLEVLQERFKRLPEPERAAMAQRARDWYLAEGYDDAAVTLSYWMRDWDAICGIIAARWKSRYMNDDNETVLRWAMTLPPDVLEAHPFVCAAAALPTALVKGPLEANGLIHKAMLRLKDGDDFLFAFCMVQKAFLAVFQGQWDACRDFAERALRFLPAEEHYLRGMMLQLTASSLQYVDPVESKRCFAEALEAQRLTGNANLICSALGNLAVLAAVLGQNAEADKFAHQALVLYDKGDRERKPMLAHAHWARAVVAHREGDDARFTAELGAYRRLAAASRVPSLAVSMDVIEANRLMALGEGAKARSLLAGAMAEDALAVSTALPSLPLIRLWLAGNRGAGPRDARAPEPRLALLAAALGYCSGDYDVADAVADIVRATPREDVVLCTAARVLASLLAFQAGRTRAATDLIREAFDIATRAGFVAIIRENAEELIVLAPVLRQAEGDAARKAADAALVRLVEDSAVPASGPSDALTEREREIMAVMADGATVAQAAERLVVSRETVKKHLGNIYSKLGVHSKMQAVALLRDEGVL</sequence>
<dbReference type="Gene3D" id="1.25.40.10">
    <property type="entry name" value="Tetratricopeptide repeat domain"/>
    <property type="match status" value="1"/>
</dbReference>
<dbReference type="InterPro" id="IPR016032">
    <property type="entry name" value="Sig_transdc_resp-reg_C-effctor"/>
</dbReference>
<keyword evidence="1" id="KW-0805">Transcription regulation</keyword>
<dbReference type="PANTHER" id="PTHR44688">
    <property type="entry name" value="DNA-BINDING TRANSCRIPTIONAL ACTIVATOR DEVR_DOSR"/>
    <property type="match status" value="1"/>
</dbReference>
<dbReference type="PANTHER" id="PTHR44688:SF16">
    <property type="entry name" value="DNA-BINDING TRANSCRIPTIONAL ACTIVATOR DEVR_DOSR"/>
    <property type="match status" value="1"/>
</dbReference>
<dbReference type="Gene3D" id="1.10.10.10">
    <property type="entry name" value="Winged helix-like DNA-binding domain superfamily/Winged helix DNA-binding domain"/>
    <property type="match status" value="1"/>
</dbReference>
<dbReference type="Pfam" id="PF00196">
    <property type="entry name" value="GerE"/>
    <property type="match status" value="1"/>
</dbReference>
<keyword evidence="6" id="KW-1185">Reference proteome</keyword>
<comment type="caution">
    <text evidence="5">The sequence shown here is derived from an EMBL/GenBank/DDBJ whole genome shotgun (WGS) entry which is preliminary data.</text>
</comment>
<dbReference type="Pfam" id="PF25873">
    <property type="entry name" value="WHD_MalT"/>
    <property type="match status" value="1"/>
</dbReference>
<dbReference type="InterPro" id="IPR000792">
    <property type="entry name" value="Tscrpt_reg_LuxR_C"/>
</dbReference>
<gene>
    <name evidence="5" type="ORF">VIN30_03495</name>
</gene>
<name>A0ABU6IGD4_9ACTN</name>
<evidence type="ECO:0000256" key="2">
    <source>
        <dbReference type="ARBA" id="ARBA00023125"/>
    </source>
</evidence>
<dbReference type="InterPro" id="IPR011990">
    <property type="entry name" value="TPR-like_helical_dom_sf"/>
</dbReference>
<dbReference type="SUPFAM" id="SSF48452">
    <property type="entry name" value="TPR-like"/>
    <property type="match status" value="1"/>
</dbReference>
<feature type="domain" description="HTH luxR-type" evidence="4">
    <location>
        <begin position="809"/>
        <end position="874"/>
    </location>
</feature>
<dbReference type="SMART" id="SM00421">
    <property type="entry name" value="HTH_LUXR"/>
    <property type="match status" value="1"/>
</dbReference>
<dbReference type="InterPro" id="IPR059106">
    <property type="entry name" value="WHD_MalT"/>
</dbReference>
<keyword evidence="2" id="KW-0238">DNA-binding</keyword>
<reference evidence="5 6" key="1">
    <citation type="submission" date="2024-01" db="EMBL/GenBank/DDBJ databases">
        <title>novel species in genus Adlercreutzia.</title>
        <authorList>
            <person name="Liu X."/>
        </authorList>
    </citation>
    <scope>NUCLEOTIDE SEQUENCE [LARGE SCALE GENOMIC DNA]</scope>
    <source>
        <strain evidence="5 6">R7</strain>
    </source>
</reference>
<evidence type="ECO:0000256" key="1">
    <source>
        <dbReference type="ARBA" id="ARBA00023015"/>
    </source>
</evidence>
<evidence type="ECO:0000313" key="6">
    <source>
        <dbReference type="Proteomes" id="UP001349994"/>
    </source>
</evidence>
<protein>
    <submittedName>
        <fullName evidence="5">LuxR C-terminal-related transcriptional regulator</fullName>
    </submittedName>
</protein>
<evidence type="ECO:0000313" key="5">
    <source>
        <dbReference type="EMBL" id="MEC4175508.1"/>
    </source>
</evidence>
<dbReference type="PRINTS" id="PR00038">
    <property type="entry name" value="HTHLUXR"/>
</dbReference>
<dbReference type="Proteomes" id="UP001349994">
    <property type="component" value="Unassembled WGS sequence"/>
</dbReference>
<organism evidence="5 6">
    <name type="scientific">Adlercreutzia wanghongyangiae</name>
    <dbReference type="NCBI Taxonomy" id="3111451"/>
    <lineage>
        <taxon>Bacteria</taxon>
        <taxon>Bacillati</taxon>
        <taxon>Actinomycetota</taxon>
        <taxon>Coriobacteriia</taxon>
        <taxon>Eggerthellales</taxon>
        <taxon>Eggerthellaceae</taxon>
        <taxon>Adlercreutzia</taxon>
    </lineage>
</organism>
<dbReference type="CDD" id="cd06170">
    <property type="entry name" value="LuxR_C_like"/>
    <property type="match status" value="1"/>
</dbReference>
<evidence type="ECO:0000259" key="4">
    <source>
        <dbReference type="PROSITE" id="PS50043"/>
    </source>
</evidence>
<evidence type="ECO:0000256" key="3">
    <source>
        <dbReference type="ARBA" id="ARBA00023163"/>
    </source>
</evidence>
<dbReference type="RefSeq" id="WP_338209307.1">
    <property type="nucleotide sequence ID" value="NZ_JAYMFF010000004.1"/>
</dbReference>
<accession>A0ABU6IGD4</accession>
<dbReference type="EMBL" id="JAYMFF010000004">
    <property type="protein sequence ID" value="MEC4175508.1"/>
    <property type="molecule type" value="Genomic_DNA"/>
</dbReference>
<dbReference type="PROSITE" id="PS50043">
    <property type="entry name" value="HTH_LUXR_2"/>
    <property type="match status" value="1"/>
</dbReference>
<dbReference type="InterPro" id="IPR036388">
    <property type="entry name" value="WH-like_DNA-bd_sf"/>
</dbReference>